<dbReference type="PANTHER" id="PTHR31284:SF10">
    <property type="entry name" value="ACID PHOSPHATASE-LIKE PROTEIN"/>
    <property type="match status" value="1"/>
</dbReference>
<evidence type="ECO:0000256" key="1">
    <source>
        <dbReference type="ARBA" id="ARBA00022729"/>
    </source>
</evidence>
<organism evidence="3 4">
    <name type="scientific">Coralloluteibacterium thermophilum</name>
    <dbReference type="NCBI Taxonomy" id="2707049"/>
    <lineage>
        <taxon>Bacteria</taxon>
        <taxon>Pseudomonadati</taxon>
        <taxon>Pseudomonadota</taxon>
        <taxon>Gammaproteobacteria</taxon>
        <taxon>Lysobacterales</taxon>
        <taxon>Lysobacteraceae</taxon>
        <taxon>Coralloluteibacterium</taxon>
    </lineage>
</organism>
<dbReference type="RefSeq" id="WP_377004720.1">
    <property type="nucleotide sequence ID" value="NZ_JBHSGG010000030.1"/>
</dbReference>
<proteinExistence type="predicted"/>
<sequence length="291" mass="31243">MSIVRLPALVLALALAGCATAPQSAAPPATAAAADDNLNAVAWVQTSAEYRMLAMQTYRSAAALLDAALADPDWDALLPEDRLVPARGLAPAVVLDIDETVLDNSPYQARLVRDGGEYDEASWDAWVREEAAGAVPGALAFTRAAAARGIEVIYVSNRAAHLEAATLANLRALGFPVGEPERVFYGLGRHIEGCEQHGSEKGCRRQAVSRDYRVLMQIGDQLGDFATIDANTPAARAALLEAHADWIGSRWWALPGPTYGSWEPALFGNDWRQPREARRAAKRAALQFSEG</sequence>
<evidence type="ECO:0000256" key="2">
    <source>
        <dbReference type="SAM" id="SignalP"/>
    </source>
</evidence>
<name>A0ABV9NMH9_9GAMM</name>
<gene>
    <name evidence="3" type="ORF">ACFO3Q_10940</name>
</gene>
<protein>
    <submittedName>
        <fullName evidence="3">5'-nucleotidase, lipoprotein e(P4) family</fullName>
    </submittedName>
</protein>
<dbReference type="InterPro" id="IPR006423">
    <property type="entry name" value="Lipo_e_P4"/>
</dbReference>
<dbReference type="EMBL" id="JBHSGG010000030">
    <property type="protein sequence ID" value="MFC4728685.1"/>
    <property type="molecule type" value="Genomic_DNA"/>
</dbReference>
<accession>A0ABV9NMH9</accession>
<keyword evidence="4" id="KW-1185">Reference proteome</keyword>
<dbReference type="InterPro" id="IPR036412">
    <property type="entry name" value="HAD-like_sf"/>
</dbReference>
<comment type="caution">
    <text evidence="3">The sequence shown here is derived from an EMBL/GenBank/DDBJ whole genome shotgun (WGS) entry which is preliminary data.</text>
</comment>
<dbReference type="Proteomes" id="UP001595892">
    <property type="component" value="Unassembled WGS sequence"/>
</dbReference>
<evidence type="ECO:0000313" key="3">
    <source>
        <dbReference type="EMBL" id="MFC4728685.1"/>
    </source>
</evidence>
<dbReference type="InterPro" id="IPR005519">
    <property type="entry name" value="Acid_phosphat_B-like"/>
</dbReference>
<dbReference type="SFLD" id="SFLDS00003">
    <property type="entry name" value="Haloacid_Dehalogenase"/>
    <property type="match status" value="1"/>
</dbReference>
<keyword evidence="3" id="KW-0449">Lipoprotein</keyword>
<feature type="chain" id="PRO_5047342765" evidence="2">
    <location>
        <begin position="22"/>
        <end position="291"/>
    </location>
</feature>
<dbReference type="PROSITE" id="PS51257">
    <property type="entry name" value="PROKAR_LIPOPROTEIN"/>
    <property type="match status" value="1"/>
</dbReference>
<dbReference type="Gene3D" id="3.40.50.1000">
    <property type="entry name" value="HAD superfamily/HAD-like"/>
    <property type="match status" value="1"/>
</dbReference>
<feature type="signal peptide" evidence="2">
    <location>
        <begin position="1"/>
        <end position="21"/>
    </location>
</feature>
<dbReference type="PIRSF" id="PIRSF019271">
    <property type="entry name" value="Acid_Ptase_C"/>
    <property type="match status" value="1"/>
</dbReference>
<dbReference type="PANTHER" id="PTHR31284">
    <property type="entry name" value="ACID PHOSPHATASE-LIKE PROTEIN"/>
    <property type="match status" value="1"/>
</dbReference>
<evidence type="ECO:0000313" key="4">
    <source>
        <dbReference type="Proteomes" id="UP001595892"/>
    </source>
</evidence>
<dbReference type="InterPro" id="IPR023214">
    <property type="entry name" value="HAD_sf"/>
</dbReference>
<reference evidence="4" key="1">
    <citation type="journal article" date="2019" name="Int. J. Syst. Evol. Microbiol.">
        <title>The Global Catalogue of Microorganisms (GCM) 10K type strain sequencing project: providing services to taxonomists for standard genome sequencing and annotation.</title>
        <authorList>
            <consortium name="The Broad Institute Genomics Platform"/>
            <consortium name="The Broad Institute Genome Sequencing Center for Infectious Disease"/>
            <person name="Wu L."/>
            <person name="Ma J."/>
        </authorList>
    </citation>
    <scope>NUCLEOTIDE SEQUENCE [LARGE SCALE GENOMIC DNA]</scope>
    <source>
        <strain evidence="4">CGMCC 1.13574</strain>
    </source>
</reference>
<dbReference type="SUPFAM" id="SSF56784">
    <property type="entry name" value="HAD-like"/>
    <property type="match status" value="1"/>
</dbReference>
<dbReference type="Pfam" id="PF03767">
    <property type="entry name" value="Acid_phosphat_B"/>
    <property type="match status" value="1"/>
</dbReference>
<keyword evidence="1 2" id="KW-0732">Signal</keyword>
<dbReference type="SFLD" id="SFLDG01125">
    <property type="entry name" value="C1.1:_Acid_Phosphatase_Like"/>
    <property type="match status" value="1"/>
</dbReference>